<evidence type="ECO:0000256" key="3">
    <source>
        <dbReference type="ARBA" id="ARBA00022801"/>
    </source>
</evidence>
<evidence type="ECO:0000256" key="2">
    <source>
        <dbReference type="ARBA" id="ARBA00005582"/>
    </source>
</evidence>
<protein>
    <recommendedName>
        <fullName evidence="6">Nudix hydrolase domain-containing protein</fullName>
    </recommendedName>
</protein>
<dbReference type="InterPro" id="IPR015797">
    <property type="entry name" value="NUDIX_hydrolase-like_dom_sf"/>
</dbReference>
<evidence type="ECO:0000256" key="4">
    <source>
        <dbReference type="RuleBase" id="RU003476"/>
    </source>
</evidence>
<dbReference type="RefSeq" id="WP_344862897.1">
    <property type="nucleotide sequence ID" value="NZ_BAAAUT010000040.1"/>
</dbReference>
<dbReference type="Gene3D" id="3.90.79.10">
    <property type="entry name" value="Nucleoside Triphosphate Pyrophosphohydrolase"/>
    <property type="match status" value="1"/>
</dbReference>
<evidence type="ECO:0000256" key="5">
    <source>
        <dbReference type="SAM" id="MobiDB-lite"/>
    </source>
</evidence>
<proteinExistence type="inferred from homology"/>
<dbReference type="EMBL" id="BAAAUT010000040">
    <property type="protein sequence ID" value="GAA3150216.1"/>
    <property type="molecule type" value="Genomic_DNA"/>
</dbReference>
<dbReference type="InterPro" id="IPR020084">
    <property type="entry name" value="NUDIX_hydrolase_CS"/>
</dbReference>
<feature type="domain" description="Nudix hydrolase" evidence="6">
    <location>
        <begin position="19"/>
        <end position="154"/>
    </location>
</feature>
<keyword evidence="8" id="KW-1185">Reference proteome</keyword>
<evidence type="ECO:0000313" key="8">
    <source>
        <dbReference type="Proteomes" id="UP001500320"/>
    </source>
</evidence>
<dbReference type="PRINTS" id="PR00502">
    <property type="entry name" value="NUDIXFAMILY"/>
</dbReference>
<accession>A0ABP6NPA9</accession>
<gene>
    <name evidence="7" type="ORF">GCM10010466_46680</name>
</gene>
<comment type="cofactor">
    <cofactor evidence="1">
        <name>Mg(2+)</name>
        <dbReference type="ChEBI" id="CHEBI:18420"/>
    </cofactor>
</comment>
<comment type="similarity">
    <text evidence="2 4">Belongs to the Nudix hydrolase family.</text>
</comment>
<dbReference type="Pfam" id="PF00293">
    <property type="entry name" value="NUDIX"/>
    <property type="match status" value="1"/>
</dbReference>
<keyword evidence="3 4" id="KW-0378">Hydrolase</keyword>
<dbReference type="SUPFAM" id="SSF55811">
    <property type="entry name" value="Nudix"/>
    <property type="match status" value="1"/>
</dbReference>
<dbReference type="PANTHER" id="PTHR43046">
    <property type="entry name" value="GDP-MANNOSE MANNOSYL HYDROLASE"/>
    <property type="match status" value="1"/>
</dbReference>
<organism evidence="7 8">
    <name type="scientific">Planomonospora alba</name>
    <dbReference type="NCBI Taxonomy" id="161354"/>
    <lineage>
        <taxon>Bacteria</taxon>
        <taxon>Bacillati</taxon>
        <taxon>Actinomycetota</taxon>
        <taxon>Actinomycetes</taxon>
        <taxon>Streptosporangiales</taxon>
        <taxon>Streptosporangiaceae</taxon>
        <taxon>Planomonospora</taxon>
    </lineage>
</organism>
<sequence length="180" mass="19518">MAISAYLRRLRQYVGHDLLLIPAVTAVVTDGEGRILLVEDVDSGRWILPGGAVDPGERPADALVREMREELGVEVEPTAVLGVFGGPECVTEYRNGDRVEYVTTVFACRIVAGEPVPDGEEVARFRFTSSEERDGMRVAPLTRHILARTDPDAPGARFDPPSPSGAADVPEPVRESPGKR</sequence>
<evidence type="ECO:0000256" key="1">
    <source>
        <dbReference type="ARBA" id="ARBA00001946"/>
    </source>
</evidence>
<dbReference type="PROSITE" id="PS51462">
    <property type="entry name" value="NUDIX"/>
    <property type="match status" value="1"/>
</dbReference>
<dbReference type="InterPro" id="IPR000086">
    <property type="entry name" value="NUDIX_hydrolase_dom"/>
</dbReference>
<feature type="region of interest" description="Disordered" evidence="5">
    <location>
        <begin position="145"/>
        <end position="180"/>
    </location>
</feature>
<dbReference type="PROSITE" id="PS00893">
    <property type="entry name" value="NUDIX_BOX"/>
    <property type="match status" value="1"/>
</dbReference>
<feature type="compositionally biased region" description="Basic and acidic residues" evidence="5">
    <location>
        <begin position="171"/>
        <end position="180"/>
    </location>
</feature>
<evidence type="ECO:0000313" key="7">
    <source>
        <dbReference type="EMBL" id="GAA3150216.1"/>
    </source>
</evidence>
<dbReference type="Proteomes" id="UP001500320">
    <property type="component" value="Unassembled WGS sequence"/>
</dbReference>
<name>A0ABP6NPA9_9ACTN</name>
<evidence type="ECO:0000259" key="6">
    <source>
        <dbReference type="PROSITE" id="PS51462"/>
    </source>
</evidence>
<comment type="caution">
    <text evidence="7">The sequence shown here is derived from an EMBL/GenBank/DDBJ whole genome shotgun (WGS) entry which is preliminary data.</text>
</comment>
<reference evidence="8" key="1">
    <citation type="journal article" date="2019" name="Int. J. Syst. Evol. Microbiol.">
        <title>The Global Catalogue of Microorganisms (GCM) 10K type strain sequencing project: providing services to taxonomists for standard genome sequencing and annotation.</title>
        <authorList>
            <consortium name="The Broad Institute Genomics Platform"/>
            <consortium name="The Broad Institute Genome Sequencing Center for Infectious Disease"/>
            <person name="Wu L."/>
            <person name="Ma J."/>
        </authorList>
    </citation>
    <scope>NUCLEOTIDE SEQUENCE [LARGE SCALE GENOMIC DNA]</scope>
    <source>
        <strain evidence="8">JCM 9373</strain>
    </source>
</reference>
<dbReference type="InterPro" id="IPR020476">
    <property type="entry name" value="Nudix_hydrolase"/>
</dbReference>
<dbReference type="PANTHER" id="PTHR43046:SF2">
    <property type="entry name" value="8-OXO-DGTP DIPHOSPHATASE-RELATED"/>
    <property type="match status" value="1"/>
</dbReference>